<evidence type="ECO:0000313" key="4">
    <source>
        <dbReference type="EMBL" id="MFC6202616.1"/>
    </source>
</evidence>
<protein>
    <submittedName>
        <fullName evidence="4">WxL domain-containing protein</fullName>
    </submittedName>
</protein>
<evidence type="ECO:0000256" key="2">
    <source>
        <dbReference type="SAM" id="SignalP"/>
    </source>
</evidence>
<dbReference type="InterPro" id="IPR027994">
    <property type="entry name" value="WxL_dom"/>
</dbReference>
<gene>
    <name evidence="4" type="ORF">ACFP1L_12155</name>
</gene>
<proteinExistence type="predicted"/>
<feature type="domain" description="WxL" evidence="3">
    <location>
        <begin position="32"/>
        <end position="266"/>
    </location>
</feature>
<organism evidence="4 5">
    <name type="scientific">Lactiplantibacillus nangangensis</name>
    <dbReference type="NCBI Taxonomy" id="2559917"/>
    <lineage>
        <taxon>Bacteria</taxon>
        <taxon>Bacillati</taxon>
        <taxon>Bacillota</taxon>
        <taxon>Bacilli</taxon>
        <taxon>Lactobacillales</taxon>
        <taxon>Lactobacillaceae</taxon>
        <taxon>Lactiplantibacillus</taxon>
    </lineage>
</organism>
<comment type="caution">
    <text evidence="4">The sequence shown here is derived from an EMBL/GenBank/DDBJ whole genome shotgun (WGS) entry which is preliminary data.</text>
</comment>
<feature type="signal peptide" evidence="2">
    <location>
        <begin position="1"/>
        <end position="24"/>
    </location>
</feature>
<dbReference type="Proteomes" id="UP001596171">
    <property type="component" value="Unassembled WGS sequence"/>
</dbReference>
<evidence type="ECO:0000259" key="3">
    <source>
        <dbReference type="Pfam" id="PF13731"/>
    </source>
</evidence>
<evidence type="ECO:0000256" key="1">
    <source>
        <dbReference type="SAM" id="MobiDB-lite"/>
    </source>
</evidence>
<dbReference type="EMBL" id="JBHSSE010000025">
    <property type="protein sequence ID" value="MFC6202616.1"/>
    <property type="molecule type" value="Genomic_DNA"/>
</dbReference>
<feature type="chain" id="PRO_5045928626" evidence="2">
    <location>
        <begin position="25"/>
        <end position="268"/>
    </location>
</feature>
<sequence length="268" mass="28336">MKKLITSLTLCGVALMAAPISVKAADSTGFLSTGKTEAEITFTAPDINKIDPINPDNPNEIVTSGVNKGRLTQQDKQVGFVYVTDNLAFGAGKATLSLGQEGRYQGSVQPNKGQVTPNDMDNTSFDWGKNFVVEVADTRSDLAGNWKVKVTGDKLAVPDSNNQSKGIPPIDGAEIIWPTAHKNSNTRLTNSGNGENGAILAEQNVTLALDGQGASNMIFQAPKRGNGAGVTALKFDPNDITLTVPANKARTETYSTTLTWTLETTPPA</sequence>
<feature type="region of interest" description="Disordered" evidence="1">
    <location>
        <begin position="103"/>
        <end position="122"/>
    </location>
</feature>
<accession>A0ABW1SM41</accession>
<dbReference type="RefSeq" id="WP_137616527.1">
    <property type="nucleotide sequence ID" value="NZ_BJDI01000009.1"/>
</dbReference>
<reference evidence="5" key="1">
    <citation type="journal article" date="2019" name="Int. J. Syst. Evol. Microbiol.">
        <title>The Global Catalogue of Microorganisms (GCM) 10K type strain sequencing project: providing services to taxonomists for standard genome sequencing and annotation.</title>
        <authorList>
            <consortium name="The Broad Institute Genomics Platform"/>
            <consortium name="The Broad Institute Genome Sequencing Center for Infectious Disease"/>
            <person name="Wu L."/>
            <person name="Ma J."/>
        </authorList>
    </citation>
    <scope>NUCLEOTIDE SEQUENCE [LARGE SCALE GENOMIC DNA]</scope>
    <source>
        <strain evidence="5">CCM 8930</strain>
    </source>
</reference>
<evidence type="ECO:0000313" key="5">
    <source>
        <dbReference type="Proteomes" id="UP001596171"/>
    </source>
</evidence>
<keyword evidence="5" id="KW-1185">Reference proteome</keyword>
<keyword evidence="2" id="KW-0732">Signal</keyword>
<feature type="compositionally biased region" description="Polar residues" evidence="1">
    <location>
        <begin position="106"/>
        <end position="122"/>
    </location>
</feature>
<dbReference type="Pfam" id="PF13731">
    <property type="entry name" value="WxL"/>
    <property type="match status" value="1"/>
</dbReference>
<name>A0ABW1SM41_9LACO</name>